<dbReference type="CDD" id="cd12446">
    <property type="entry name" value="RRM_RBM25"/>
    <property type="match status" value="1"/>
</dbReference>
<keyword evidence="1" id="KW-0175">Coiled coil</keyword>
<dbReference type="SMART" id="SM00311">
    <property type="entry name" value="PWI"/>
    <property type="match status" value="1"/>
</dbReference>
<feature type="compositionally biased region" description="Basic and acidic residues" evidence="2">
    <location>
        <begin position="261"/>
        <end position="277"/>
    </location>
</feature>
<dbReference type="OrthoDB" id="6275295at2759"/>
<dbReference type="GO" id="GO:0005681">
    <property type="term" value="C:spliceosomal complex"/>
    <property type="evidence" value="ECO:0007669"/>
    <property type="project" value="TreeGrafter"/>
</dbReference>
<feature type="domain" description="PWI" evidence="3">
    <location>
        <begin position="576"/>
        <end position="673"/>
    </location>
</feature>
<dbReference type="AlphaFoldDB" id="A0A427Y514"/>
<name>A0A427Y514_9TREE</name>
<dbReference type="InterPro" id="IPR002483">
    <property type="entry name" value="PWI_dom"/>
</dbReference>
<keyword evidence="5" id="KW-1185">Reference proteome</keyword>
<organism evidence="4 5">
    <name type="scientific">Apiotrichum porosum</name>
    <dbReference type="NCBI Taxonomy" id="105984"/>
    <lineage>
        <taxon>Eukaryota</taxon>
        <taxon>Fungi</taxon>
        <taxon>Dikarya</taxon>
        <taxon>Basidiomycota</taxon>
        <taxon>Agaricomycotina</taxon>
        <taxon>Tremellomycetes</taxon>
        <taxon>Trichosporonales</taxon>
        <taxon>Trichosporonaceae</taxon>
        <taxon>Apiotrichum</taxon>
    </lineage>
</organism>
<proteinExistence type="predicted"/>
<dbReference type="PANTHER" id="PTHR18806:SF4">
    <property type="entry name" value="RNA-BINDING PROTEIN 25"/>
    <property type="match status" value="1"/>
</dbReference>
<dbReference type="RefSeq" id="XP_028478955.1">
    <property type="nucleotide sequence ID" value="XM_028619983.1"/>
</dbReference>
<gene>
    <name evidence="4" type="ORF">EHS24_004401</name>
</gene>
<protein>
    <recommendedName>
        <fullName evidence="3">PWI domain-containing protein</fullName>
    </recommendedName>
</protein>
<dbReference type="Gene3D" id="1.20.1390.10">
    <property type="entry name" value="PWI domain"/>
    <property type="match status" value="1"/>
</dbReference>
<comment type="caution">
    <text evidence="4">The sequence shown here is derived from an EMBL/GenBank/DDBJ whole genome shotgun (WGS) entry which is preliminary data.</text>
</comment>
<dbReference type="GO" id="GO:0003729">
    <property type="term" value="F:mRNA binding"/>
    <property type="evidence" value="ECO:0007669"/>
    <property type="project" value="TreeGrafter"/>
</dbReference>
<dbReference type="PROSITE" id="PS51025">
    <property type="entry name" value="PWI"/>
    <property type="match status" value="1"/>
</dbReference>
<evidence type="ECO:0000256" key="1">
    <source>
        <dbReference type="SAM" id="Coils"/>
    </source>
</evidence>
<feature type="compositionally biased region" description="Pro residues" evidence="2">
    <location>
        <begin position="72"/>
        <end position="82"/>
    </location>
</feature>
<feature type="compositionally biased region" description="Pro residues" evidence="2">
    <location>
        <begin position="7"/>
        <end position="36"/>
    </location>
</feature>
<dbReference type="InterPro" id="IPR034268">
    <property type="entry name" value="RBM25_RRM"/>
</dbReference>
<feature type="coiled-coil region" evidence="1">
    <location>
        <begin position="537"/>
        <end position="564"/>
    </location>
</feature>
<evidence type="ECO:0000259" key="3">
    <source>
        <dbReference type="PROSITE" id="PS51025"/>
    </source>
</evidence>
<evidence type="ECO:0000313" key="4">
    <source>
        <dbReference type="EMBL" id="RSH86170.1"/>
    </source>
</evidence>
<evidence type="ECO:0000313" key="5">
    <source>
        <dbReference type="Proteomes" id="UP000279236"/>
    </source>
</evidence>
<reference evidence="4 5" key="1">
    <citation type="submission" date="2018-11" db="EMBL/GenBank/DDBJ databases">
        <title>Genome sequence of Apiotrichum porosum DSM 27194.</title>
        <authorList>
            <person name="Aliyu H."/>
            <person name="Gorte O."/>
            <person name="Ochsenreither K."/>
        </authorList>
    </citation>
    <scope>NUCLEOTIDE SEQUENCE [LARGE SCALE GENOMIC DNA]</scope>
    <source>
        <strain evidence="4 5">DSM 27194</strain>
    </source>
</reference>
<dbReference type="EMBL" id="RSCE01000002">
    <property type="protein sequence ID" value="RSH86170.1"/>
    <property type="molecule type" value="Genomic_DNA"/>
</dbReference>
<dbReference type="PANTHER" id="PTHR18806">
    <property type="entry name" value="RBM25 PROTEIN"/>
    <property type="match status" value="1"/>
</dbReference>
<dbReference type="Pfam" id="PF01480">
    <property type="entry name" value="PWI"/>
    <property type="match status" value="1"/>
</dbReference>
<feature type="region of interest" description="Disordered" evidence="2">
    <location>
        <begin position="509"/>
        <end position="529"/>
    </location>
</feature>
<feature type="region of interest" description="Disordered" evidence="2">
    <location>
        <begin position="261"/>
        <end position="407"/>
    </location>
</feature>
<dbReference type="GeneID" id="39588944"/>
<dbReference type="STRING" id="105984.A0A427Y514"/>
<feature type="region of interest" description="Disordered" evidence="2">
    <location>
        <begin position="1"/>
        <end position="100"/>
    </location>
</feature>
<feature type="compositionally biased region" description="Basic and acidic residues" evidence="2">
    <location>
        <begin position="341"/>
        <end position="407"/>
    </location>
</feature>
<dbReference type="Proteomes" id="UP000279236">
    <property type="component" value="Unassembled WGS sequence"/>
</dbReference>
<dbReference type="InterPro" id="IPR052768">
    <property type="entry name" value="RBM25"/>
</dbReference>
<sequence>MSNGQHPYPPPGSLPPFRPNFPPGAAPPQGLPPFPPKGGGFGQPPFPPNFAPGSPGVRPPSSYPPSSGQGLPPLPTGLPNPPQSATGSQHGGGRPRQDACGPLHELKRVEGAGGKPQAFGFASFESPEVVLRCIRCLNGVELPDLTPEGLHEGRPSKALVVKADQKTAAFLQEFEETLGRTDSDESADTMCRKAIAHIVTRLTDSSAHRNDGRQGRGSGRLSPINVVVPAHLQDLKEGDLPEAQRVAVLDQIAIFRENAARREREKKRIDDDKDRFKLNQNSSHVGYGYGARAFSKPEVVQPSDGQHRSPVGQGGNDERRDPQGYSHPVSFVRPETAQGKSESERTDKEEEAVRQQRREKDRAQALRDREGRVEARERHRIDAALREQSVRHQRTDTETRNRRSTVEHLDGWDDDEIEERGKEPFYSDRAQWRMQRQHQRLREEEEDTEDRRQEGMELKALEAESEDFLKRQMAEMVTLEEKQRQAGLLAEDAAPVKLAIVTDAVAEPKEEKAASLQPHRRPAMALGDDEDDAGIQKRKRALVKLEYEQELDEAEEQARRKSRLVEISRQVPSSKHSVFDSQVEWDMLSHATPRSKIRTFTRRKIIEVLGEPDEDLIDFVMEHISDHKGPEDLADGLSPILADEADGFVTQLWRQILFETRAAKEGIDSGSTTV</sequence>
<accession>A0A427Y514</accession>
<evidence type="ECO:0000256" key="2">
    <source>
        <dbReference type="SAM" id="MobiDB-lite"/>
    </source>
</evidence>